<dbReference type="InterPro" id="IPR022385">
    <property type="entry name" value="Rhs_assc_core"/>
</dbReference>
<dbReference type="EMBL" id="JBBWWT010000002">
    <property type="protein sequence ID" value="MEL1263637.1"/>
    <property type="molecule type" value="Genomic_DNA"/>
</dbReference>
<organism evidence="3 4">
    <name type="scientific">Pseudoxanthomonas putridarboris</name>
    <dbReference type="NCBI Taxonomy" id="752605"/>
    <lineage>
        <taxon>Bacteria</taxon>
        <taxon>Pseudomonadati</taxon>
        <taxon>Pseudomonadota</taxon>
        <taxon>Gammaproteobacteria</taxon>
        <taxon>Lysobacterales</taxon>
        <taxon>Lysobacteraceae</taxon>
        <taxon>Pseudoxanthomonas</taxon>
    </lineage>
</organism>
<dbReference type="Proteomes" id="UP001459204">
    <property type="component" value="Unassembled WGS sequence"/>
</dbReference>
<feature type="domain" description="Teneurin-like YD-shell" evidence="2">
    <location>
        <begin position="433"/>
        <end position="684"/>
    </location>
</feature>
<accession>A0ABU9IXF8</accession>
<dbReference type="InterPro" id="IPR050708">
    <property type="entry name" value="T6SS_VgrG/RHS"/>
</dbReference>
<feature type="domain" description="Teneurin-like YD-shell" evidence="2">
    <location>
        <begin position="104"/>
        <end position="278"/>
    </location>
</feature>
<evidence type="ECO:0000313" key="3">
    <source>
        <dbReference type="EMBL" id="MEL1263637.1"/>
    </source>
</evidence>
<sequence length="811" mass="88119">MGRVTEVLAYDIFARPLTVKNSDGVVTETLYHPRGWVAATTVKGITPTEDRTTLYEYEPTGLVKKVTQPDGAFTSYEYDAAHRLAAIADNAGNRIEYLLDNAGNRIKEDTKDAGGQLKRTLSRIYNQLGQLATQADAQANPTDFTYDANGNMGSVTDALGRVTGNHYDPLNRLIRTLQDVGGIAAETQFQYDALDNLTKVTDPKGLDTTYTYNGLGDLVQLQSPDTGTTTYTHDSAGNRTSQTDARGVTTTYQYDALNRLTHVGYPTPGLDVAYTYDVTQAVCESGETFSIGRLTRMQDGSGSTQYCHDRFGNLVRKVQTTNGVSFVLRYAYTKAGQLQAMLYPDGTVVDYVRNTLAQVSEVGVALPGQPRATLLHQAAYHPFGPVAGWAYGNGRPMQRDVDQDYRPISVQGGTDGLALAFGFDPVGNLAELTSGSPPPVNYGYDALGRLTETRDGPTQAIIDSYSYDKTGNRTAHGTSSGTSAYGYSSNNHRLTDVGGVIRSYDAAGNTLAIGGSREFVYNDAGRMSQVKQAGLVTREYAYNGRGEQVRRYLGAANTYTLYDEAGHWLGDYDSSGSPIQQAIWMDDLPVGLLANGNQLHYVQPDHLGTPRMVVDPMRDVAVWKWDIKGEAFGNTPPEQDPDGDGIPFVFDMRFPGQRYDSASAISYNYLRDYDLATGRYSQSDPIGLLGGVSTYSYVAGDPFLSHDEKGLVPSAAAINSIILGALSRCLAGAVTSTTTNIAKQTFDCCKDACGSWDVRTCDWRTCLRNSMNCEAKNAAVAGCLVGIFRPELSFVAGWFAKKYVGLLWPCD</sequence>
<dbReference type="PANTHER" id="PTHR32305">
    <property type="match status" value="1"/>
</dbReference>
<protein>
    <submittedName>
        <fullName evidence="3">RHS repeat-associated core domain-containing protein</fullName>
    </submittedName>
</protein>
<dbReference type="NCBIfam" id="TIGR01643">
    <property type="entry name" value="YD_repeat_2x"/>
    <property type="match status" value="6"/>
</dbReference>
<dbReference type="InterPro" id="IPR006530">
    <property type="entry name" value="YD"/>
</dbReference>
<comment type="caution">
    <text evidence="3">The sequence shown here is derived from an EMBL/GenBank/DDBJ whole genome shotgun (WGS) entry which is preliminary data.</text>
</comment>
<dbReference type="InterPro" id="IPR056823">
    <property type="entry name" value="TEN-like_YD-shell"/>
</dbReference>
<dbReference type="Pfam" id="PF25023">
    <property type="entry name" value="TEN_YD-shell"/>
    <property type="match status" value="2"/>
</dbReference>
<evidence type="ECO:0000259" key="2">
    <source>
        <dbReference type="Pfam" id="PF25023"/>
    </source>
</evidence>
<reference evidence="3 4" key="1">
    <citation type="submission" date="2024-04" db="EMBL/GenBank/DDBJ databases">
        <title>Draft genome sequence of Pseudoxanthomonas putridarboris WD12.</title>
        <authorList>
            <person name="Oh J."/>
        </authorList>
    </citation>
    <scope>NUCLEOTIDE SEQUENCE [LARGE SCALE GENOMIC DNA]</scope>
    <source>
        <strain evidence="3 4">WD12</strain>
    </source>
</reference>
<dbReference type="Gene3D" id="2.180.10.10">
    <property type="entry name" value="RHS repeat-associated core"/>
    <property type="match status" value="3"/>
</dbReference>
<dbReference type="InterPro" id="IPR031325">
    <property type="entry name" value="RHS_repeat"/>
</dbReference>
<keyword evidence="1" id="KW-0677">Repeat</keyword>
<proteinExistence type="predicted"/>
<dbReference type="NCBIfam" id="TIGR03696">
    <property type="entry name" value="Rhs_assc_core"/>
    <property type="match status" value="1"/>
</dbReference>
<dbReference type="PANTHER" id="PTHR32305:SF15">
    <property type="entry name" value="PROTEIN RHSA-RELATED"/>
    <property type="match status" value="1"/>
</dbReference>
<evidence type="ECO:0000313" key="4">
    <source>
        <dbReference type="Proteomes" id="UP001459204"/>
    </source>
</evidence>
<evidence type="ECO:0000256" key="1">
    <source>
        <dbReference type="ARBA" id="ARBA00022737"/>
    </source>
</evidence>
<keyword evidence="4" id="KW-1185">Reference proteome</keyword>
<gene>
    <name evidence="3" type="ORF">AAD027_04505</name>
</gene>
<dbReference type="Pfam" id="PF05593">
    <property type="entry name" value="RHS_repeat"/>
    <property type="match status" value="1"/>
</dbReference>
<name>A0ABU9IXF8_9GAMM</name>